<dbReference type="KEGG" id="drm:Dred_0408"/>
<evidence type="ECO:0000256" key="8">
    <source>
        <dbReference type="ARBA" id="ARBA00038436"/>
    </source>
</evidence>
<evidence type="ECO:0000256" key="3">
    <source>
        <dbReference type="ARBA" id="ARBA00022475"/>
    </source>
</evidence>
<dbReference type="eggNOG" id="COG3090">
    <property type="taxonomic scope" value="Bacteria"/>
</dbReference>
<keyword evidence="6 9" id="KW-1133">Transmembrane helix</keyword>
<dbReference type="EMBL" id="CP000612">
    <property type="protein sequence ID" value="ABO48956.1"/>
    <property type="molecule type" value="Genomic_DNA"/>
</dbReference>
<keyword evidence="12" id="KW-1185">Reference proteome</keyword>
<evidence type="ECO:0000256" key="5">
    <source>
        <dbReference type="ARBA" id="ARBA00022692"/>
    </source>
</evidence>
<dbReference type="GO" id="GO:0022857">
    <property type="term" value="F:transmembrane transporter activity"/>
    <property type="evidence" value="ECO:0007669"/>
    <property type="project" value="TreeGrafter"/>
</dbReference>
<dbReference type="RefSeq" id="WP_011876794.1">
    <property type="nucleotide sequence ID" value="NC_009253.1"/>
</dbReference>
<evidence type="ECO:0000256" key="6">
    <source>
        <dbReference type="ARBA" id="ARBA00022989"/>
    </source>
</evidence>
<dbReference type="AlphaFoldDB" id="A4J1K3"/>
<reference evidence="11 12" key="1">
    <citation type="submission" date="2007-03" db="EMBL/GenBank/DDBJ databases">
        <title>Complete sequence of Desulfotomaculum reducens MI-1.</title>
        <authorList>
            <consortium name="US DOE Joint Genome Institute"/>
            <person name="Copeland A."/>
            <person name="Lucas S."/>
            <person name="Lapidus A."/>
            <person name="Barry K."/>
            <person name="Detter J.C."/>
            <person name="Glavina del Rio T."/>
            <person name="Hammon N."/>
            <person name="Israni S."/>
            <person name="Dalin E."/>
            <person name="Tice H."/>
            <person name="Pitluck S."/>
            <person name="Sims D."/>
            <person name="Brettin T."/>
            <person name="Bruce D."/>
            <person name="Han C."/>
            <person name="Tapia R."/>
            <person name="Schmutz J."/>
            <person name="Larimer F."/>
            <person name="Land M."/>
            <person name="Hauser L."/>
            <person name="Kyrpides N."/>
            <person name="Kim E."/>
            <person name="Tebo B.M."/>
            <person name="Richardson P."/>
        </authorList>
    </citation>
    <scope>NUCLEOTIDE SEQUENCE [LARGE SCALE GENOMIC DNA]</scope>
    <source>
        <strain evidence="11 12">MI-1</strain>
    </source>
</reference>
<evidence type="ECO:0000256" key="7">
    <source>
        <dbReference type="ARBA" id="ARBA00023136"/>
    </source>
</evidence>
<dbReference type="PANTHER" id="PTHR35011">
    <property type="entry name" value="2,3-DIKETO-L-GULONATE TRAP TRANSPORTER SMALL PERMEASE PROTEIN YIAM"/>
    <property type="match status" value="1"/>
</dbReference>
<name>A4J1K3_DESRM</name>
<feature type="transmembrane region" description="Helical" evidence="9">
    <location>
        <begin position="88"/>
        <end position="109"/>
    </location>
</feature>
<evidence type="ECO:0000256" key="2">
    <source>
        <dbReference type="ARBA" id="ARBA00022448"/>
    </source>
</evidence>
<evidence type="ECO:0000256" key="1">
    <source>
        <dbReference type="ARBA" id="ARBA00004429"/>
    </source>
</evidence>
<feature type="transmembrane region" description="Helical" evidence="9">
    <location>
        <begin position="129"/>
        <end position="148"/>
    </location>
</feature>
<keyword evidence="3" id="KW-1003">Cell membrane</keyword>
<dbReference type="HOGENOM" id="CLU_086356_3_1_9"/>
<comment type="subcellular location">
    <subcellularLocation>
        <location evidence="1">Cell inner membrane</location>
        <topology evidence="1">Multi-pass membrane protein</topology>
    </subcellularLocation>
</comment>
<dbReference type="GO" id="GO:0005886">
    <property type="term" value="C:plasma membrane"/>
    <property type="evidence" value="ECO:0007669"/>
    <property type="project" value="UniProtKB-SubCell"/>
</dbReference>
<protein>
    <submittedName>
        <fullName evidence="11">Tripartite ATP-independent periplasmic transporter, DctQ component</fullName>
    </submittedName>
</protein>
<gene>
    <name evidence="11" type="ordered locus">Dred_0408</name>
</gene>
<evidence type="ECO:0000313" key="11">
    <source>
        <dbReference type="EMBL" id="ABO48956.1"/>
    </source>
</evidence>
<evidence type="ECO:0000259" key="10">
    <source>
        <dbReference type="Pfam" id="PF04290"/>
    </source>
</evidence>
<dbReference type="GO" id="GO:0015740">
    <property type="term" value="P:C4-dicarboxylate transport"/>
    <property type="evidence" value="ECO:0007669"/>
    <property type="project" value="TreeGrafter"/>
</dbReference>
<keyword evidence="5 9" id="KW-0812">Transmembrane</keyword>
<dbReference type="InterPro" id="IPR007387">
    <property type="entry name" value="TRAP_DctQ"/>
</dbReference>
<dbReference type="Pfam" id="PF04290">
    <property type="entry name" value="DctQ"/>
    <property type="match status" value="1"/>
</dbReference>
<organism evidence="11 12">
    <name type="scientific">Desulforamulus reducens (strain ATCC BAA-1160 / DSM 100696 / MI-1)</name>
    <name type="common">Desulfotomaculum reducens</name>
    <dbReference type="NCBI Taxonomy" id="349161"/>
    <lineage>
        <taxon>Bacteria</taxon>
        <taxon>Bacillati</taxon>
        <taxon>Bacillota</taxon>
        <taxon>Clostridia</taxon>
        <taxon>Eubacteriales</taxon>
        <taxon>Peptococcaceae</taxon>
        <taxon>Desulforamulus</taxon>
    </lineage>
</organism>
<feature type="domain" description="Tripartite ATP-independent periplasmic transporters DctQ component" evidence="10">
    <location>
        <begin position="25"/>
        <end position="153"/>
    </location>
</feature>
<keyword evidence="7 9" id="KW-0472">Membrane</keyword>
<evidence type="ECO:0000256" key="4">
    <source>
        <dbReference type="ARBA" id="ARBA00022519"/>
    </source>
</evidence>
<keyword evidence="4" id="KW-0997">Cell inner membrane</keyword>
<feature type="transmembrane region" description="Helical" evidence="9">
    <location>
        <begin position="49"/>
        <end position="67"/>
    </location>
</feature>
<evidence type="ECO:0000256" key="9">
    <source>
        <dbReference type="SAM" id="Phobius"/>
    </source>
</evidence>
<feature type="transmembrane region" description="Helical" evidence="9">
    <location>
        <begin position="16"/>
        <end position="37"/>
    </location>
</feature>
<dbReference type="InterPro" id="IPR055348">
    <property type="entry name" value="DctQ"/>
</dbReference>
<dbReference type="PANTHER" id="PTHR35011:SF2">
    <property type="entry name" value="2,3-DIKETO-L-GULONATE TRAP TRANSPORTER SMALL PERMEASE PROTEIN YIAM"/>
    <property type="match status" value="1"/>
</dbReference>
<evidence type="ECO:0000313" key="12">
    <source>
        <dbReference type="Proteomes" id="UP000001556"/>
    </source>
</evidence>
<dbReference type="Proteomes" id="UP000001556">
    <property type="component" value="Chromosome"/>
</dbReference>
<sequence length="175" mass="20534">MSTSKLKLIYNRIDEYLSSAFLCGMILIIAMQVFNRYVLQHSLDWSEELGRYLFIWSVYVGCSYAMKEDRHLEVTIFRHMFGPKVERGLITVAYSLTIAFCLFCVVYGIKMLLFLLETGQLSPALEISMFWIYLAIPVGMGLMAIRTFERIWGMYFNSDIKFYNEADEFIDREVK</sequence>
<keyword evidence="2" id="KW-0813">Transport</keyword>
<dbReference type="STRING" id="349161.Dred_0408"/>
<comment type="similarity">
    <text evidence="8">Belongs to the TRAP transporter small permease family.</text>
</comment>
<proteinExistence type="inferred from homology"/>
<accession>A4J1K3</accession>